<dbReference type="STRING" id="1622118.Lupro_12445"/>
<evidence type="ECO:0000256" key="14">
    <source>
        <dbReference type="HAMAP-Rule" id="MF_02239"/>
    </source>
</evidence>
<comment type="function">
    <text evidence="14 15">Catalyzes the oxidation of protoporphyrinogen IX to protoporphyrin IX.</text>
</comment>
<sequence length="183" mass="21793">MTYLYIKSLHIIFITTWFAGLFYIIRLFIYYKEAEEKPEIEKNILLKQYKLMIKRLWYIITWPSAILATGFAIWLLILQPAWLQTNWMLIKLGFVALLFAYHWTCQIMYNQIEKGYLKYSSFALRIWNEVATIILFACVFLVILKNSLGWIFGVIGIVSVSILLMLGIKLYKNIRNKNNWDNN</sequence>
<keyword evidence="5 14" id="KW-1003">Cell membrane</keyword>
<dbReference type="UniPathway" id="UPA00251">
    <property type="reaction ID" value="UER00324"/>
</dbReference>
<evidence type="ECO:0000313" key="16">
    <source>
        <dbReference type="EMBL" id="AMC12020.1"/>
    </source>
</evidence>
<dbReference type="HAMAP" id="MF_02239">
    <property type="entry name" value="HemJ"/>
    <property type="match status" value="1"/>
</dbReference>
<keyword evidence="7 14" id="KW-0812">Transmembrane</keyword>
<keyword evidence="10 14" id="KW-0560">Oxidoreductase</keyword>
<evidence type="ECO:0000256" key="5">
    <source>
        <dbReference type="ARBA" id="ARBA00022475"/>
    </source>
</evidence>
<dbReference type="OrthoDB" id="9800824at2"/>
<evidence type="ECO:0000256" key="15">
    <source>
        <dbReference type="PIRNR" id="PIRNR004638"/>
    </source>
</evidence>
<comment type="cofactor">
    <cofactor evidence="14 15">
        <name>heme b</name>
        <dbReference type="ChEBI" id="CHEBI:60344"/>
    </cofactor>
    <text evidence="14 15">Binds 1 heme b (iron(II)-protoporphyrin IX) group per subunit.</text>
</comment>
<dbReference type="GO" id="GO:0046872">
    <property type="term" value="F:metal ion binding"/>
    <property type="evidence" value="ECO:0007669"/>
    <property type="project" value="UniProtKB-UniRule"/>
</dbReference>
<evidence type="ECO:0000256" key="3">
    <source>
        <dbReference type="ARBA" id="ARBA00006501"/>
    </source>
</evidence>
<feature type="transmembrane region" description="Helical" evidence="14">
    <location>
        <begin position="6"/>
        <end position="29"/>
    </location>
</feature>
<reference evidence="17" key="1">
    <citation type="submission" date="2015-12" db="EMBL/GenBank/DDBJ databases">
        <title>Complete genome sequence of Lutibacter profundus strain LP1.</title>
        <authorList>
            <person name="Wissuwa J."/>
            <person name="Le Moine Bauer S."/>
            <person name="Stokke R."/>
            <person name="Dahle H."/>
            <person name="Steen I.H."/>
        </authorList>
    </citation>
    <scope>NUCLEOTIDE SEQUENCE [LARGE SCALE GENOMIC DNA]</scope>
    <source>
        <strain evidence="17">LP1</strain>
    </source>
</reference>
<dbReference type="PIRSF" id="PIRSF004638">
    <property type="entry name" value="UCP004638"/>
    <property type="match status" value="1"/>
</dbReference>
<accession>A0A0X8G8J3</accession>
<reference evidence="16 17" key="2">
    <citation type="journal article" date="2016" name="Int. J. Syst. Evol. Microbiol.">
        <title>Lutibacter profundi sp. nov., isolated from a deep-sea hydrothermal system on the Arctic Mid-Ocean Ridge and emended description of the genus Lutibacter.</title>
        <authorList>
            <person name="Le Moine Bauer S."/>
            <person name="Roalkvam I."/>
            <person name="Steen I.H."/>
            <person name="Dahle H."/>
        </authorList>
    </citation>
    <scope>NUCLEOTIDE SEQUENCE [LARGE SCALE GENOMIC DNA]</scope>
    <source>
        <strain evidence="16 17">LP1</strain>
    </source>
</reference>
<keyword evidence="11 14" id="KW-0408">Iron</keyword>
<comment type="catalytic activity">
    <reaction evidence="13 14 15">
        <text>protoporphyrinogen IX + 3 A = protoporphyrin IX + 3 AH2</text>
        <dbReference type="Rhea" id="RHEA:62000"/>
        <dbReference type="ChEBI" id="CHEBI:13193"/>
        <dbReference type="ChEBI" id="CHEBI:17499"/>
        <dbReference type="ChEBI" id="CHEBI:57306"/>
        <dbReference type="ChEBI" id="CHEBI:57307"/>
    </reaction>
</comment>
<protein>
    <recommendedName>
        <fullName evidence="4 14">Protoporphyrinogen IX oxidase</fullName>
        <shortName evidence="14">PPO</shortName>
        <ecNumber evidence="14 15">1.3.99.-</ecNumber>
    </recommendedName>
</protein>
<comment type="subcellular location">
    <subcellularLocation>
        <location evidence="1 14">Cell membrane</location>
        <topology evidence="1 14">Multi-pass membrane protein</topology>
    </subcellularLocation>
</comment>
<dbReference type="PANTHER" id="PTHR40255">
    <property type="entry name" value="UPF0093 MEMBRANE PROTEIN SLR1790"/>
    <property type="match status" value="1"/>
</dbReference>
<dbReference type="GO" id="GO:0070818">
    <property type="term" value="F:protoporphyrinogen oxidase activity"/>
    <property type="evidence" value="ECO:0007669"/>
    <property type="project" value="UniProtKB-UniRule"/>
</dbReference>
<keyword evidence="6 14" id="KW-0349">Heme</keyword>
<dbReference type="Pfam" id="PF03653">
    <property type="entry name" value="UPF0093"/>
    <property type="match status" value="1"/>
</dbReference>
<feature type="transmembrane region" description="Helical" evidence="14">
    <location>
        <begin position="89"/>
        <end position="110"/>
    </location>
</feature>
<dbReference type="PANTHER" id="PTHR40255:SF1">
    <property type="entry name" value="PROTOPORPHYRINOGEN IX OXIDASE"/>
    <property type="match status" value="1"/>
</dbReference>
<feature type="transmembrane region" description="Helical" evidence="14">
    <location>
        <begin position="56"/>
        <end position="77"/>
    </location>
</feature>
<evidence type="ECO:0000256" key="13">
    <source>
        <dbReference type="ARBA" id="ARBA00048390"/>
    </source>
</evidence>
<feature type="transmembrane region" description="Helical" evidence="14">
    <location>
        <begin position="150"/>
        <end position="168"/>
    </location>
</feature>
<proteinExistence type="inferred from homology"/>
<evidence type="ECO:0000313" key="17">
    <source>
        <dbReference type="Proteomes" id="UP000059672"/>
    </source>
</evidence>
<dbReference type="Proteomes" id="UP000059672">
    <property type="component" value="Chromosome"/>
</dbReference>
<comment type="similarity">
    <text evidence="3 14 15">Belongs to the HemJ family.</text>
</comment>
<dbReference type="EMBL" id="CP013355">
    <property type="protein sequence ID" value="AMC12020.1"/>
    <property type="molecule type" value="Genomic_DNA"/>
</dbReference>
<evidence type="ECO:0000256" key="6">
    <source>
        <dbReference type="ARBA" id="ARBA00022617"/>
    </source>
</evidence>
<evidence type="ECO:0000256" key="9">
    <source>
        <dbReference type="ARBA" id="ARBA00022989"/>
    </source>
</evidence>
<keyword evidence="17" id="KW-1185">Reference proteome</keyword>
<evidence type="ECO:0000256" key="12">
    <source>
        <dbReference type="ARBA" id="ARBA00023136"/>
    </source>
</evidence>
<feature type="binding site" description="axial binding residue" evidence="14">
    <location>
        <position position="91"/>
    </location>
    <ligand>
        <name>heme</name>
        <dbReference type="ChEBI" id="CHEBI:30413"/>
    </ligand>
    <ligandPart>
        <name>Fe</name>
        <dbReference type="ChEBI" id="CHEBI:18248"/>
    </ligandPart>
</feature>
<dbReference type="KEGG" id="lut:Lupro_12445"/>
<comment type="pathway">
    <text evidence="2 14 15">Porphyrin-containing compound metabolism; protoporphyrin-IX biosynthesis; protoporphyrin-IX from protoporphyrinogen-IX: step 1/1.</text>
</comment>
<name>A0A0X8G8J3_9FLAO</name>
<feature type="binding site" description="axial binding residue" evidence="14">
    <location>
        <position position="10"/>
    </location>
    <ligand>
        <name>heme</name>
        <dbReference type="ChEBI" id="CHEBI:30413"/>
    </ligand>
    <ligandPart>
        <name>Fe</name>
        <dbReference type="ChEBI" id="CHEBI:18248"/>
    </ligandPart>
</feature>
<evidence type="ECO:0000256" key="7">
    <source>
        <dbReference type="ARBA" id="ARBA00022692"/>
    </source>
</evidence>
<gene>
    <name evidence="16" type="ORF">Lupro_12445</name>
</gene>
<evidence type="ECO:0000256" key="10">
    <source>
        <dbReference type="ARBA" id="ARBA00023002"/>
    </source>
</evidence>
<dbReference type="GO" id="GO:0005886">
    <property type="term" value="C:plasma membrane"/>
    <property type="evidence" value="ECO:0007669"/>
    <property type="project" value="UniProtKB-SubCell"/>
</dbReference>
<dbReference type="InterPro" id="IPR005265">
    <property type="entry name" value="HemJ-like"/>
</dbReference>
<evidence type="ECO:0000256" key="2">
    <source>
        <dbReference type="ARBA" id="ARBA00005073"/>
    </source>
</evidence>
<evidence type="ECO:0000256" key="4">
    <source>
        <dbReference type="ARBA" id="ARBA00017504"/>
    </source>
</evidence>
<dbReference type="EC" id="1.3.99.-" evidence="14 15"/>
<feature type="transmembrane region" description="Helical" evidence="14">
    <location>
        <begin position="122"/>
        <end position="144"/>
    </location>
</feature>
<evidence type="ECO:0000256" key="8">
    <source>
        <dbReference type="ARBA" id="ARBA00022723"/>
    </source>
</evidence>
<comment type="subunit">
    <text evidence="14">Homodimer.</text>
</comment>
<dbReference type="GO" id="GO:0006782">
    <property type="term" value="P:protoporphyrinogen IX biosynthetic process"/>
    <property type="evidence" value="ECO:0007669"/>
    <property type="project" value="UniProtKB-UniRule"/>
</dbReference>
<keyword evidence="9 14" id="KW-1133">Transmembrane helix</keyword>
<dbReference type="RefSeq" id="WP_068210928.1">
    <property type="nucleotide sequence ID" value="NZ_CP013355.1"/>
</dbReference>
<dbReference type="PATRIC" id="fig|1622118.3.peg.2550"/>
<keyword evidence="8 14" id="KW-0479">Metal-binding</keyword>
<dbReference type="AlphaFoldDB" id="A0A0X8G8J3"/>
<evidence type="ECO:0000256" key="1">
    <source>
        <dbReference type="ARBA" id="ARBA00004651"/>
    </source>
</evidence>
<evidence type="ECO:0000256" key="11">
    <source>
        <dbReference type="ARBA" id="ARBA00023004"/>
    </source>
</evidence>
<organism evidence="16 17">
    <name type="scientific">Lutibacter profundi</name>
    <dbReference type="NCBI Taxonomy" id="1622118"/>
    <lineage>
        <taxon>Bacteria</taxon>
        <taxon>Pseudomonadati</taxon>
        <taxon>Bacteroidota</taxon>
        <taxon>Flavobacteriia</taxon>
        <taxon>Flavobacteriales</taxon>
        <taxon>Flavobacteriaceae</taxon>
        <taxon>Lutibacter</taxon>
    </lineage>
</organism>
<keyword evidence="12 14" id="KW-0472">Membrane</keyword>